<organism evidence="1 2">
    <name type="scientific">Lentisphaera profundi</name>
    <dbReference type="NCBI Taxonomy" id="1658616"/>
    <lineage>
        <taxon>Bacteria</taxon>
        <taxon>Pseudomonadati</taxon>
        <taxon>Lentisphaerota</taxon>
        <taxon>Lentisphaeria</taxon>
        <taxon>Lentisphaerales</taxon>
        <taxon>Lentisphaeraceae</taxon>
        <taxon>Lentisphaera</taxon>
    </lineage>
</organism>
<dbReference type="EMBL" id="CP117812">
    <property type="protein sequence ID" value="WDE98278.1"/>
    <property type="molecule type" value="Genomic_DNA"/>
</dbReference>
<dbReference type="Proteomes" id="UP001214250">
    <property type="component" value="Chromosome 2"/>
</dbReference>
<keyword evidence="2" id="KW-1185">Reference proteome</keyword>
<accession>A0ABY7W1X1</accession>
<dbReference type="PROSITE" id="PS51257">
    <property type="entry name" value="PROKAR_LIPOPROTEIN"/>
    <property type="match status" value="1"/>
</dbReference>
<name>A0ABY7W1X1_9BACT</name>
<protein>
    <submittedName>
        <fullName evidence="1">Uncharacterized protein</fullName>
    </submittedName>
</protein>
<dbReference type="RefSeq" id="WP_274153152.1">
    <property type="nucleotide sequence ID" value="NZ_CP117812.1"/>
</dbReference>
<reference evidence="1 2" key="1">
    <citation type="submission" date="2023-02" db="EMBL/GenBank/DDBJ databases">
        <title>Genome sequence of Lentisphaera profundi SAORIC-696.</title>
        <authorList>
            <person name="Kim e."/>
            <person name="Cho J.-C."/>
            <person name="Choi A."/>
            <person name="Kang I."/>
        </authorList>
    </citation>
    <scope>NUCLEOTIDE SEQUENCE [LARGE SCALE GENOMIC DNA]</scope>
    <source>
        <strain evidence="1 2">SAORIC-696</strain>
    </source>
</reference>
<evidence type="ECO:0000313" key="2">
    <source>
        <dbReference type="Proteomes" id="UP001214250"/>
    </source>
</evidence>
<sequence length="163" mass="19170">MKKFILVLISLFIATSCNQIMIKEYQSPLDHEFFRSADCQEIKSGEYRYSQGEDHYILNSRTLKKFRSNELLWEKPREEILYPYEYLDLAVPYMLRDGMDTQEILHLLGKVDRSSNRFNYYKLSNGAELILFKGTLNMPKGMKSLTIQGLSFSDDFKLSPLKK</sequence>
<proteinExistence type="predicted"/>
<evidence type="ECO:0000313" key="1">
    <source>
        <dbReference type="EMBL" id="WDE98278.1"/>
    </source>
</evidence>
<gene>
    <name evidence="1" type="ORF">PQO03_20900</name>
</gene>